<evidence type="ECO:0000313" key="2">
    <source>
        <dbReference type="Proteomes" id="UP001604335"/>
    </source>
</evidence>
<keyword evidence="2" id="KW-1185">Reference proteome</keyword>
<dbReference type="RefSeq" id="WP_393011298.1">
    <property type="nucleotide sequence ID" value="NZ_JAZAQF010000029.1"/>
</dbReference>
<dbReference type="InterPro" id="IPR036188">
    <property type="entry name" value="FAD/NAD-bd_sf"/>
</dbReference>
<dbReference type="EMBL" id="JAZAQF010000029">
    <property type="protein sequence ID" value="MFG3817175.1"/>
    <property type="molecule type" value="Genomic_DNA"/>
</dbReference>
<dbReference type="Proteomes" id="UP001604335">
    <property type="component" value="Unassembled WGS sequence"/>
</dbReference>
<protein>
    <recommendedName>
        <fullName evidence="3">2-polyprenyl-6-methoxyphenol hydroxylase-like oxidoreductase</fullName>
    </recommendedName>
</protein>
<gene>
    <name evidence="1" type="ORF">VPK24_05960</name>
</gene>
<reference evidence="2" key="1">
    <citation type="journal article" date="2024" name="Algal Res.">
        <title>Biochemical, toxicological and genomic investigation of a high-biomass producing Limnothrix strain isolated from Italian shallow drinking water reservoir.</title>
        <authorList>
            <person name="Simonazzi M."/>
            <person name="Shishido T.K."/>
            <person name="Delbaje E."/>
            <person name="Wahlsten M."/>
            <person name="Fewer D.P."/>
            <person name="Sivonen K."/>
            <person name="Pezzolesi L."/>
            <person name="Pistocchi R."/>
        </authorList>
    </citation>
    <scope>NUCLEOTIDE SEQUENCE [LARGE SCALE GENOMIC DNA]</scope>
    <source>
        <strain evidence="2">LRLZ20PSL1</strain>
    </source>
</reference>
<dbReference type="PANTHER" id="PTHR43422:SF3">
    <property type="entry name" value="THIAMINE THIAZOLE SYNTHASE"/>
    <property type="match status" value="1"/>
</dbReference>
<dbReference type="Gene3D" id="3.50.50.60">
    <property type="entry name" value="FAD/NAD(P)-binding domain"/>
    <property type="match status" value="1"/>
</dbReference>
<accession>A0ABW7CAJ5</accession>
<sequence>MLLSTLRSITAHSQLWMNPVMDQAAATHSQPDRAIVLGGSLAGLLAARVLADRFQTVLVLERDPLPTPWERPETPDETWCNRRPGTPQADHVHVLLARGQQILESLFPGFANDLATSGAVEVNWTADCAMMGLGSWNPRVSSDLVTRTSSRSLLENLVRRRLQAIPNVIFMSGVAVQGLVVAGDRVTGVRLEGNSAQNLVSSLATETLLGAQLVVDAMGRNSQMPRWLQQLGYGSVPEVTIDAKLGYASRWYQMPADYLAQMAQDPENTWKSILLWAKPPHQPRAGVLYPVEGNRWVVTVSGTNGDYPPADEEGFLAFVRSLRDPAIARAIASAQPISDIKLYRGTANRWRHYEQLATFPIGLALLGDAVCTFNPIYGQGMTGAALGAVTLGDCLDRAQSELGLNWGQFTHLFRQELARVIQLPWLMATGEDLRWPATEGPRPDRPTRLMQAYLERVLHLTDAHKDIHEIVWKIQHMILSPQALFHPSIVMRVGGAWLYQRLLANWFPTWGPENLNLTPSFLGARR</sequence>
<organism evidence="1 2">
    <name type="scientific">Limnothrix redekei LRLZ20PSL1</name>
    <dbReference type="NCBI Taxonomy" id="3112953"/>
    <lineage>
        <taxon>Bacteria</taxon>
        <taxon>Bacillati</taxon>
        <taxon>Cyanobacteriota</taxon>
        <taxon>Cyanophyceae</taxon>
        <taxon>Pseudanabaenales</taxon>
        <taxon>Pseudanabaenaceae</taxon>
        <taxon>Limnothrix</taxon>
    </lineage>
</organism>
<evidence type="ECO:0000313" key="1">
    <source>
        <dbReference type="EMBL" id="MFG3817175.1"/>
    </source>
</evidence>
<comment type="caution">
    <text evidence="1">The sequence shown here is derived from an EMBL/GenBank/DDBJ whole genome shotgun (WGS) entry which is preliminary data.</text>
</comment>
<name>A0ABW7CAJ5_9CYAN</name>
<dbReference type="SUPFAM" id="SSF51905">
    <property type="entry name" value="FAD/NAD(P)-binding domain"/>
    <property type="match status" value="1"/>
</dbReference>
<proteinExistence type="predicted"/>
<dbReference type="PANTHER" id="PTHR43422">
    <property type="entry name" value="THIAMINE THIAZOLE SYNTHASE"/>
    <property type="match status" value="1"/>
</dbReference>
<evidence type="ECO:0008006" key="3">
    <source>
        <dbReference type="Google" id="ProtNLM"/>
    </source>
</evidence>